<keyword evidence="5" id="KW-1185">Reference proteome</keyword>
<dbReference type="InterPro" id="IPR055346">
    <property type="entry name" value="Fe-S_cluster_assembly_SufBD"/>
</dbReference>
<dbReference type="GO" id="GO:0016226">
    <property type="term" value="P:iron-sulfur cluster assembly"/>
    <property type="evidence" value="ECO:0007669"/>
    <property type="project" value="InterPro"/>
</dbReference>
<dbReference type="InterPro" id="IPR045595">
    <property type="entry name" value="SufBD_N"/>
</dbReference>
<dbReference type="Proteomes" id="UP000001062">
    <property type="component" value="Chromosome"/>
</dbReference>
<dbReference type="HOGENOM" id="CLU_026231_5_2_6"/>
<dbReference type="PATRIC" id="fig|717774.3.peg.1260"/>
<dbReference type="PANTHER" id="PTHR43575">
    <property type="entry name" value="PROTEIN ABCI7, CHLOROPLASTIC"/>
    <property type="match status" value="1"/>
</dbReference>
<evidence type="ECO:0000313" key="5">
    <source>
        <dbReference type="Proteomes" id="UP000001062"/>
    </source>
</evidence>
<protein>
    <submittedName>
        <fullName evidence="4">FeS assembly protein SufD</fullName>
    </submittedName>
</protein>
<evidence type="ECO:0000256" key="1">
    <source>
        <dbReference type="ARBA" id="ARBA00043967"/>
    </source>
</evidence>
<dbReference type="PANTHER" id="PTHR43575:SF1">
    <property type="entry name" value="PROTEIN ABCI7, CHLOROPLASTIC"/>
    <property type="match status" value="1"/>
</dbReference>
<dbReference type="EMBL" id="CP002583">
    <property type="protein sequence ID" value="ADZ90485.1"/>
    <property type="molecule type" value="Genomic_DNA"/>
</dbReference>
<dbReference type="NCBIfam" id="TIGR01981">
    <property type="entry name" value="sufD"/>
    <property type="match status" value="1"/>
</dbReference>
<dbReference type="Pfam" id="PF19295">
    <property type="entry name" value="SufBD_N"/>
    <property type="match status" value="1"/>
</dbReference>
<gene>
    <name evidence="4" type="ordered locus">Marme_1212</name>
</gene>
<evidence type="ECO:0000259" key="3">
    <source>
        <dbReference type="Pfam" id="PF19295"/>
    </source>
</evidence>
<dbReference type="KEGG" id="mme:Marme_1212"/>
<sequence>MSKWFSNALTRAQDLTELAEQQWLAPIRAKAISQLKNTRWPNRKTEAWRYTPLRAVERTLASVKNADAAEKGLVPAVIEGLSAIEVVFVNGEFSEALSTQVLPAGLSIVLGSQLDNRDDLLDALSEIKPERHLFGMLNDALVQEVVWIKVAQGVSIDAPIRITNLSSQAAESHVKAFVSVEEGAQVTVLEMAGSNGQTLSTGFTEYDLAKDSRLEHYRFALQTDDNVSVGGCHFRLGEAAQLNSNIIGFGSDLQRLDTDIIYAGENANAKLNAVYLLDGNELFDLHATVEHAVPNCVTEENIRGIVADRARAVFNGRIHIHRDAQKTLAELNNRNLLMSDKAEINTKPELEIYADDVRCAHGATVAEIDKQALYYLQTRGISRSKAQVMLNFGFINELIDQMPNEVIAQWVRPIIRNRFEQMEVK</sequence>
<evidence type="ECO:0000313" key="4">
    <source>
        <dbReference type="EMBL" id="ADZ90485.1"/>
    </source>
</evidence>
<feature type="domain" description="SUF system FeS cluster assembly SufBD N-terminal" evidence="3">
    <location>
        <begin position="10"/>
        <end position="162"/>
    </location>
</feature>
<name>F2JUS0_MARM1</name>
<dbReference type="AlphaFoldDB" id="F2JUS0"/>
<proteinExistence type="inferred from homology"/>
<accession>F2JUS0</accession>
<reference evidence="4 5" key="1">
    <citation type="journal article" date="2012" name="Stand. Genomic Sci.">
        <title>Complete genome sequence of the melanogenic marine bacterium Marinomonas mediterranea type strain (MMB-1(T)).</title>
        <authorList>
            <person name="Lucas-Elio P."/>
            <person name="Goodwin L."/>
            <person name="Woyke T."/>
            <person name="Pitluck S."/>
            <person name="Nolan M."/>
            <person name="Kyrpides N.C."/>
            <person name="Detter J.C."/>
            <person name="Copeland A."/>
            <person name="Teshima H."/>
            <person name="Bruce D."/>
            <person name="Detter C."/>
            <person name="Tapia R."/>
            <person name="Han S."/>
            <person name="Land M.L."/>
            <person name="Ivanova N."/>
            <person name="Mikhailova N."/>
            <person name="Johnston A.W."/>
            <person name="Sanchez-Amat A."/>
        </authorList>
    </citation>
    <scope>NUCLEOTIDE SEQUENCE [LARGE SCALE GENOMIC DNA]</scope>
    <source>
        <strain evidence="5">ATCC 700492 / JCM 21426 / NBRC 103028 / MMB-1</strain>
    </source>
</reference>
<dbReference type="InterPro" id="IPR011542">
    <property type="entry name" value="SUF_FeS_clus_asmbl_SufD"/>
</dbReference>
<dbReference type="eggNOG" id="COG0719">
    <property type="taxonomic scope" value="Bacteria"/>
</dbReference>
<dbReference type="OrthoDB" id="9768262at2"/>
<organism evidence="4 5">
    <name type="scientific">Marinomonas mediterranea (strain ATCC 700492 / JCM 21426 / NBRC 103028 / MMB-1)</name>
    <dbReference type="NCBI Taxonomy" id="717774"/>
    <lineage>
        <taxon>Bacteria</taxon>
        <taxon>Pseudomonadati</taxon>
        <taxon>Pseudomonadota</taxon>
        <taxon>Gammaproteobacteria</taxon>
        <taxon>Oceanospirillales</taxon>
        <taxon>Oceanospirillaceae</taxon>
        <taxon>Marinomonas</taxon>
    </lineage>
</organism>
<dbReference type="RefSeq" id="WP_013660390.1">
    <property type="nucleotide sequence ID" value="NC_015276.1"/>
</dbReference>
<dbReference type="InterPro" id="IPR037284">
    <property type="entry name" value="SUF_FeS_clus_asmbl_SufBD_sf"/>
</dbReference>
<dbReference type="InterPro" id="IPR000825">
    <property type="entry name" value="SUF_FeS_clus_asmbl_SufBD_core"/>
</dbReference>
<dbReference type="SUPFAM" id="SSF101960">
    <property type="entry name" value="Stabilizer of iron transporter SufD"/>
    <property type="match status" value="1"/>
</dbReference>
<dbReference type="Pfam" id="PF01458">
    <property type="entry name" value="SUFBD_core"/>
    <property type="match status" value="1"/>
</dbReference>
<dbReference type="STRING" id="717774.Marme_1212"/>
<evidence type="ECO:0000259" key="2">
    <source>
        <dbReference type="Pfam" id="PF01458"/>
    </source>
</evidence>
<comment type="similarity">
    <text evidence="1">Belongs to the iron-sulfur cluster assembly SufBD family.</text>
</comment>
<feature type="domain" description="SUF system FeS cluster assembly SufBD core" evidence="2">
    <location>
        <begin position="169"/>
        <end position="394"/>
    </location>
</feature>